<evidence type="ECO:0000256" key="1">
    <source>
        <dbReference type="SAM" id="MobiDB-lite"/>
    </source>
</evidence>
<keyword evidence="2" id="KW-0732">Signal</keyword>
<organism evidence="3 4">
    <name type="scientific">Asticcacaulis endophyticus</name>
    <dbReference type="NCBI Taxonomy" id="1395890"/>
    <lineage>
        <taxon>Bacteria</taxon>
        <taxon>Pseudomonadati</taxon>
        <taxon>Pseudomonadota</taxon>
        <taxon>Alphaproteobacteria</taxon>
        <taxon>Caulobacterales</taxon>
        <taxon>Caulobacteraceae</taxon>
        <taxon>Asticcacaulis</taxon>
    </lineage>
</organism>
<dbReference type="EMBL" id="BMZB01000002">
    <property type="protein sequence ID" value="GGZ32721.1"/>
    <property type="molecule type" value="Genomic_DNA"/>
</dbReference>
<evidence type="ECO:0000256" key="2">
    <source>
        <dbReference type="SAM" id="SignalP"/>
    </source>
</evidence>
<feature type="compositionally biased region" description="Polar residues" evidence="1">
    <location>
        <begin position="45"/>
        <end position="60"/>
    </location>
</feature>
<accession>A0A918Q6K7</accession>
<feature type="signal peptide" evidence="2">
    <location>
        <begin position="1"/>
        <end position="37"/>
    </location>
</feature>
<name>A0A918Q6K7_9CAUL</name>
<reference evidence="3" key="2">
    <citation type="submission" date="2020-09" db="EMBL/GenBank/DDBJ databases">
        <authorList>
            <person name="Sun Q."/>
            <person name="Kim S."/>
        </authorList>
    </citation>
    <scope>NUCLEOTIDE SEQUENCE</scope>
    <source>
        <strain evidence="3">KCTC 32296</strain>
    </source>
</reference>
<proteinExistence type="predicted"/>
<sequence>MTNFNCTFPPFRKRGKALLLCSAVTLAVAAVALPVGAQDSPVQAAPQQKTHSLDIPSQSLPKALARLTDRGQGRNRGDLAGS</sequence>
<feature type="region of interest" description="Disordered" evidence="1">
    <location>
        <begin position="38"/>
        <end position="61"/>
    </location>
</feature>
<dbReference type="Proteomes" id="UP000662572">
    <property type="component" value="Unassembled WGS sequence"/>
</dbReference>
<feature type="chain" id="PRO_5037691428" evidence="2">
    <location>
        <begin position="38"/>
        <end position="82"/>
    </location>
</feature>
<comment type="caution">
    <text evidence="3">The sequence shown here is derived from an EMBL/GenBank/DDBJ whole genome shotgun (WGS) entry which is preliminary data.</text>
</comment>
<evidence type="ECO:0000313" key="4">
    <source>
        <dbReference type="Proteomes" id="UP000662572"/>
    </source>
</evidence>
<protein>
    <submittedName>
        <fullName evidence="3">Uncharacterized protein</fullName>
    </submittedName>
</protein>
<keyword evidence="4" id="KW-1185">Reference proteome</keyword>
<reference evidence="3" key="1">
    <citation type="journal article" date="2014" name="Int. J. Syst. Evol. Microbiol.">
        <title>Complete genome sequence of Corynebacterium casei LMG S-19264T (=DSM 44701T), isolated from a smear-ripened cheese.</title>
        <authorList>
            <consortium name="US DOE Joint Genome Institute (JGI-PGF)"/>
            <person name="Walter F."/>
            <person name="Albersmeier A."/>
            <person name="Kalinowski J."/>
            <person name="Ruckert C."/>
        </authorList>
    </citation>
    <scope>NUCLEOTIDE SEQUENCE</scope>
    <source>
        <strain evidence="3">KCTC 32296</strain>
    </source>
</reference>
<gene>
    <name evidence="3" type="ORF">GCM10011273_18660</name>
</gene>
<evidence type="ECO:0000313" key="3">
    <source>
        <dbReference type="EMBL" id="GGZ32721.1"/>
    </source>
</evidence>
<dbReference type="AlphaFoldDB" id="A0A918Q6K7"/>